<gene>
    <name evidence="8" type="ORF">BGI27_06120</name>
    <name evidence="9" type="ORF">CGU29_06560</name>
</gene>
<reference evidence="8 11" key="1">
    <citation type="submission" date="2016-08" db="EMBL/GenBank/DDBJ databases">
        <title>Candidatus Dactylopiibacterium carminicum genome sequence.</title>
        <authorList>
            <person name="Ramirez-Puebla S.T."/>
            <person name="Ormeno-Orrillo E."/>
            <person name="Vera-Ponce De Leon A."/>
            <person name="Luis L."/>
            <person name="Sanchez-Flores A."/>
            <person name="Monica R."/>
            <person name="Martinez-Romero E."/>
        </authorList>
    </citation>
    <scope>NUCLEOTIDE SEQUENCE [LARGE SCALE GENOMIC DNA]</scope>
    <source>
        <strain evidence="8">END1</strain>
    </source>
</reference>
<organism evidence="9 10">
    <name type="scientific">Candidatus Dactylopiibacterium carminicum</name>
    <dbReference type="NCBI Taxonomy" id="857335"/>
    <lineage>
        <taxon>Bacteria</taxon>
        <taxon>Pseudomonadati</taxon>
        <taxon>Pseudomonadota</taxon>
        <taxon>Betaproteobacteria</taxon>
        <taxon>Rhodocyclales</taxon>
        <taxon>Rhodocyclaceae</taxon>
        <taxon>Candidatus Dactylopiibacterium</taxon>
    </lineage>
</organism>
<feature type="transmembrane region" description="Helical" evidence="6">
    <location>
        <begin position="164"/>
        <end position="182"/>
    </location>
</feature>
<dbReference type="EMBL" id="MDUX01000014">
    <property type="protein sequence ID" value="KAF7599771.1"/>
    <property type="molecule type" value="Genomic_DNA"/>
</dbReference>
<evidence type="ECO:0000256" key="5">
    <source>
        <dbReference type="ARBA" id="ARBA00023136"/>
    </source>
</evidence>
<keyword evidence="5 6" id="KW-0472">Membrane</keyword>
<feature type="transmembrane region" description="Helical" evidence="6">
    <location>
        <begin position="249"/>
        <end position="268"/>
    </location>
</feature>
<name>A0A272EUF5_9RHOO</name>
<reference evidence="9 10" key="2">
    <citation type="submission" date="2017-07" db="EMBL/GenBank/DDBJ databases">
        <title>Candidatus Dactylopiibacterium carminicum, a nitrogen-fixing symbiont of the cochineal insect Dactylopius coccus and Dactylopius opuntiae (Hemiptera: Coccoidea: Dactylopiidae).</title>
        <authorList>
            <person name="Vera A."/>
        </authorList>
    </citation>
    <scope>NUCLEOTIDE SEQUENCE [LARGE SCALE GENOMIC DNA]</scope>
    <source>
        <strain evidence="9 10">NFDCM</strain>
    </source>
</reference>
<dbReference type="SUPFAM" id="SSF103481">
    <property type="entry name" value="Multidrug resistance efflux transporter EmrE"/>
    <property type="match status" value="2"/>
</dbReference>
<feature type="transmembrane region" description="Helical" evidence="6">
    <location>
        <begin position="314"/>
        <end position="333"/>
    </location>
</feature>
<feature type="domain" description="EamA" evidence="7">
    <location>
        <begin position="221"/>
        <end position="356"/>
    </location>
</feature>
<feature type="transmembrane region" description="Helical" evidence="6">
    <location>
        <begin position="218"/>
        <end position="237"/>
    </location>
</feature>
<evidence type="ECO:0000256" key="2">
    <source>
        <dbReference type="ARBA" id="ARBA00007362"/>
    </source>
</evidence>
<dbReference type="PANTHER" id="PTHR32322">
    <property type="entry name" value="INNER MEMBRANE TRANSPORTER"/>
    <property type="match status" value="1"/>
</dbReference>
<protein>
    <submittedName>
        <fullName evidence="9">EamA family transporter</fullName>
    </submittedName>
    <submittedName>
        <fullName evidence="8">EamA/RhaT family transporter</fullName>
    </submittedName>
</protein>
<feature type="transmembrane region" description="Helical" evidence="6">
    <location>
        <begin position="133"/>
        <end position="152"/>
    </location>
</feature>
<dbReference type="AlphaFoldDB" id="A0A272EUF5"/>
<evidence type="ECO:0000256" key="6">
    <source>
        <dbReference type="SAM" id="Phobius"/>
    </source>
</evidence>
<dbReference type="Gene3D" id="1.10.3730.20">
    <property type="match status" value="2"/>
</dbReference>
<dbReference type="OrthoDB" id="5186724at2"/>
<keyword evidence="3 6" id="KW-0812">Transmembrane</keyword>
<evidence type="ECO:0000313" key="10">
    <source>
        <dbReference type="Proteomes" id="UP000216107"/>
    </source>
</evidence>
<dbReference type="Proteomes" id="UP000623509">
    <property type="component" value="Unassembled WGS sequence"/>
</dbReference>
<keyword evidence="11" id="KW-1185">Reference proteome</keyword>
<dbReference type="Proteomes" id="UP000216107">
    <property type="component" value="Unassembled WGS sequence"/>
</dbReference>
<evidence type="ECO:0000313" key="8">
    <source>
        <dbReference type="EMBL" id="KAF7599771.1"/>
    </source>
</evidence>
<evidence type="ECO:0000256" key="4">
    <source>
        <dbReference type="ARBA" id="ARBA00022989"/>
    </source>
</evidence>
<accession>A0A272EUF5</accession>
<dbReference type="EMBL" id="NMRN01000013">
    <property type="protein sequence ID" value="PAS93725.1"/>
    <property type="molecule type" value="Genomic_DNA"/>
</dbReference>
<comment type="similarity">
    <text evidence="2">Belongs to the EamA transporter family.</text>
</comment>
<proteinExistence type="inferred from homology"/>
<dbReference type="InterPro" id="IPR050638">
    <property type="entry name" value="AA-Vitamin_Transporters"/>
</dbReference>
<feature type="transmembrane region" description="Helical" evidence="6">
    <location>
        <begin position="339"/>
        <end position="356"/>
    </location>
</feature>
<evidence type="ECO:0000256" key="1">
    <source>
        <dbReference type="ARBA" id="ARBA00004141"/>
    </source>
</evidence>
<feature type="transmembrane region" description="Helical" evidence="6">
    <location>
        <begin position="283"/>
        <end position="302"/>
    </location>
</feature>
<sequence length="359" mass="38215">MLHACRRWSCANCVWSRPPRFTAGRPNAIVAASTAGATVRRGCGAACQRRRISSFASGLIPVLPCSPRIRSPILSSSSPHSSGGRPGWLPAWWCRRSHPFPAAFVRFLIATLALGWFAWRLEGGIPRLRGDEWLTTAAMGFTGIFAYNYFFLNGLQHIPAGRGALVVALNPAIVALAAWAFFGEAMNRLKAIGIVLALCGCLLVVSNGRPQALLAGEMGVGELLIVGCVVCWAFFTFIGRCATRTRSALIANFYSCVFGCAMLGAAAVSEGFFTHLPDYSPKAWSSLFFLGFCGTALSYTWFTEGVHKIGAARAAAFINLVPVSGVLLGALLLGERLGLSVLVGGVVTIAGVILSNRRG</sequence>
<keyword evidence="4 6" id="KW-1133">Transmembrane helix</keyword>
<evidence type="ECO:0000256" key="3">
    <source>
        <dbReference type="ARBA" id="ARBA00022692"/>
    </source>
</evidence>
<evidence type="ECO:0000313" key="11">
    <source>
        <dbReference type="Proteomes" id="UP000623509"/>
    </source>
</evidence>
<feature type="transmembrane region" description="Helical" evidence="6">
    <location>
        <begin position="103"/>
        <end position="121"/>
    </location>
</feature>
<feature type="domain" description="EamA" evidence="7">
    <location>
        <begin position="95"/>
        <end position="205"/>
    </location>
</feature>
<dbReference type="PANTHER" id="PTHR32322:SF2">
    <property type="entry name" value="EAMA DOMAIN-CONTAINING PROTEIN"/>
    <property type="match status" value="1"/>
</dbReference>
<evidence type="ECO:0000259" key="7">
    <source>
        <dbReference type="Pfam" id="PF00892"/>
    </source>
</evidence>
<dbReference type="Pfam" id="PF00892">
    <property type="entry name" value="EamA"/>
    <property type="match status" value="2"/>
</dbReference>
<dbReference type="GO" id="GO:0016020">
    <property type="term" value="C:membrane"/>
    <property type="evidence" value="ECO:0007669"/>
    <property type="project" value="UniProtKB-SubCell"/>
</dbReference>
<comment type="caution">
    <text evidence="9">The sequence shown here is derived from an EMBL/GenBank/DDBJ whole genome shotgun (WGS) entry which is preliminary data.</text>
</comment>
<evidence type="ECO:0000313" key="9">
    <source>
        <dbReference type="EMBL" id="PAS93725.1"/>
    </source>
</evidence>
<comment type="subcellular location">
    <subcellularLocation>
        <location evidence="1">Membrane</location>
        <topology evidence="1">Multi-pass membrane protein</topology>
    </subcellularLocation>
</comment>
<dbReference type="InterPro" id="IPR037185">
    <property type="entry name" value="EmrE-like"/>
</dbReference>
<dbReference type="InterPro" id="IPR000620">
    <property type="entry name" value="EamA_dom"/>
</dbReference>